<dbReference type="InterPro" id="IPR006675">
    <property type="entry name" value="HDIG_dom"/>
</dbReference>
<organism evidence="3 4">
    <name type="scientific">Candidatus Sodalis endolongispinus</name>
    <dbReference type="NCBI Taxonomy" id="2812662"/>
    <lineage>
        <taxon>Bacteria</taxon>
        <taxon>Pseudomonadati</taxon>
        <taxon>Pseudomonadota</taxon>
        <taxon>Gammaproteobacteria</taxon>
        <taxon>Enterobacterales</taxon>
        <taxon>Bruguierivoracaceae</taxon>
        <taxon>Sodalis</taxon>
    </lineage>
</organism>
<feature type="domain" description="HD-GYP" evidence="2">
    <location>
        <begin position="117"/>
        <end position="313"/>
    </location>
</feature>
<dbReference type="Pfam" id="PF13487">
    <property type="entry name" value="HD_5"/>
    <property type="match status" value="1"/>
</dbReference>
<keyword evidence="4" id="KW-1185">Reference proteome</keyword>
<dbReference type="SUPFAM" id="SSF109604">
    <property type="entry name" value="HD-domain/PDEase-like"/>
    <property type="match status" value="1"/>
</dbReference>
<feature type="region of interest" description="Disordered" evidence="1">
    <location>
        <begin position="379"/>
        <end position="401"/>
    </location>
</feature>
<gene>
    <name evidence="3" type="ORF">JZM24_00370</name>
</gene>
<protein>
    <submittedName>
        <fullName evidence="3">HD-GYP domain-containing protein</fullName>
    </submittedName>
</protein>
<dbReference type="EMBL" id="JAFJYC010000001">
    <property type="protein sequence ID" value="MBT9431009.1"/>
    <property type="molecule type" value="Genomic_DNA"/>
</dbReference>
<dbReference type="InterPro" id="IPR003607">
    <property type="entry name" value="HD/PDEase_dom"/>
</dbReference>
<dbReference type="InterPro" id="IPR021812">
    <property type="entry name" value="DUF3391"/>
</dbReference>
<dbReference type="PANTHER" id="PTHR43155">
    <property type="entry name" value="CYCLIC DI-GMP PHOSPHODIESTERASE PA4108-RELATED"/>
    <property type="match status" value="1"/>
</dbReference>
<dbReference type="InterPro" id="IPR037522">
    <property type="entry name" value="HD_GYP_dom"/>
</dbReference>
<proteinExistence type="predicted"/>
<accession>A0ABS5Y8P3</accession>
<dbReference type="PANTHER" id="PTHR43155:SF2">
    <property type="entry name" value="CYCLIC DI-GMP PHOSPHODIESTERASE PA4108"/>
    <property type="match status" value="1"/>
</dbReference>
<evidence type="ECO:0000256" key="1">
    <source>
        <dbReference type="SAM" id="MobiDB-lite"/>
    </source>
</evidence>
<name>A0ABS5Y8P3_9GAMM</name>
<sequence>MYVQRLELSRHSSTTLRDGFLLTTSAQITAIHRVGIKHVWIDELKGVRAVNARPWFGQLPGLSAPPASAADDGIDSALENARQICLDGTLQMKQIFSDARLGKILDPLETLPLVESVIRSIEDNPTVLLGMAQLKTQDNYTYQHSVAVCALMIALCLQYRLPQETLQFLGMGGLLHDLGKALIPASILNKPGRLTVAESAIIKQHPLLGVAMLDPDTTPPAIRDILLHHHEKIDGGGYPFGLRDTAISRYARMAAVCDVYDALTSSRSYKAAWNPAAAIRNMATWKGHFDQSVFFTFVKAVGIYPVVSVVRLASEHLAVVTEASGASLLHPKVRVFFSLLTNEPVPARNLDLAIPSIGDSIAGPDAALGWSSTGFPGPEVSLSRNGAGYAPQRQQEREWEG</sequence>
<dbReference type="CDD" id="cd00077">
    <property type="entry name" value="HDc"/>
    <property type="match status" value="1"/>
</dbReference>
<evidence type="ECO:0000313" key="3">
    <source>
        <dbReference type="EMBL" id="MBT9431009.1"/>
    </source>
</evidence>
<dbReference type="Proteomes" id="UP000811282">
    <property type="component" value="Unassembled WGS sequence"/>
</dbReference>
<comment type="caution">
    <text evidence="3">The sequence shown here is derived from an EMBL/GenBank/DDBJ whole genome shotgun (WGS) entry which is preliminary data.</text>
</comment>
<dbReference type="SMART" id="SM00471">
    <property type="entry name" value="HDc"/>
    <property type="match status" value="1"/>
</dbReference>
<dbReference type="Pfam" id="PF11871">
    <property type="entry name" value="DUF3391"/>
    <property type="match status" value="1"/>
</dbReference>
<dbReference type="NCBIfam" id="TIGR00277">
    <property type="entry name" value="HDIG"/>
    <property type="match status" value="1"/>
</dbReference>
<evidence type="ECO:0000259" key="2">
    <source>
        <dbReference type="PROSITE" id="PS51832"/>
    </source>
</evidence>
<dbReference type="Gene3D" id="1.10.3210.10">
    <property type="entry name" value="Hypothetical protein af1432"/>
    <property type="match status" value="1"/>
</dbReference>
<evidence type="ECO:0000313" key="4">
    <source>
        <dbReference type="Proteomes" id="UP000811282"/>
    </source>
</evidence>
<reference evidence="3 4" key="1">
    <citation type="journal article" date="2021" name="Genome Biol. Evol.">
        <title>The evolution of interdependence in a four-way mealybug symbiosis.</title>
        <authorList>
            <person name="Garber A.I."/>
            <person name="Kupper M."/>
            <person name="Laetsch D.R."/>
            <person name="Weldon S.R."/>
            <person name="Ladinsky M.S."/>
            <person name="Bjorkman P.J."/>
            <person name="McCutcheon J.P."/>
        </authorList>
    </citation>
    <scope>NUCLEOTIDE SEQUENCE [LARGE SCALE GENOMIC DNA]</scope>
    <source>
        <strain evidence="3">SOD</strain>
    </source>
</reference>
<dbReference type="PROSITE" id="PS51832">
    <property type="entry name" value="HD_GYP"/>
    <property type="match status" value="1"/>
</dbReference>